<dbReference type="GO" id="GO:0004252">
    <property type="term" value="F:serine-type endopeptidase activity"/>
    <property type="evidence" value="ECO:0007669"/>
    <property type="project" value="UniProtKB-EC"/>
</dbReference>
<dbReference type="SUPFAM" id="SSF50156">
    <property type="entry name" value="PDZ domain-like"/>
    <property type="match status" value="1"/>
</dbReference>
<reference evidence="7 8" key="1">
    <citation type="submission" date="2018-06" db="EMBL/GenBank/DDBJ databases">
        <title>Draft Genome Sequence of a Novel Marine Bacterium Related to the Verrucomicrobia.</title>
        <authorList>
            <person name="Vosseberg J."/>
            <person name="Martijn J."/>
            <person name="Ettema T.J.G."/>
        </authorList>
    </citation>
    <scope>NUCLEOTIDE SEQUENCE [LARGE SCALE GENOMIC DNA]</scope>
    <source>
        <strain evidence="7">TARA_B100001123</strain>
    </source>
</reference>
<evidence type="ECO:0000256" key="2">
    <source>
        <dbReference type="ARBA" id="ARBA00022670"/>
    </source>
</evidence>
<proteinExistence type="inferred from homology"/>
<dbReference type="Pfam" id="PF00595">
    <property type="entry name" value="PDZ"/>
    <property type="match status" value="1"/>
</dbReference>
<dbReference type="EMBL" id="CP029803">
    <property type="protein sequence ID" value="AWT59929.1"/>
    <property type="molecule type" value="Genomic_DNA"/>
</dbReference>
<evidence type="ECO:0000256" key="3">
    <source>
        <dbReference type="ARBA" id="ARBA00022801"/>
    </source>
</evidence>
<dbReference type="Pfam" id="PF11818">
    <property type="entry name" value="DUF3340"/>
    <property type="match status" value="1"/>
</dbReference>
<evidence type="ECO:0000313" key="7">
    <source>
        <dbReference type="EMBL" id="AWT59929.1"/>
    </source>
</evidence>
<feature type="domain" description="PDZ" evidence="6">
    <location>
        <begin position="238"/>
        <end position="308"/>
    </location>
</feature>
<evidence type="ECO:0000256" key="5">
    <source>
        <dbReference type="RuleBase" id="RU004404"/>
    </source>
</evidence>
<dbReference type="SMART" id="SM00245">
    <property type="entry name" value="TSPc"/>
    <property type="match status" value="1"/>
</dbReference>
<dbReference type="InterPro" id="IPR004447">
    <property type="entry name" value="Peptidase_S41A"/>
</dbReference>
<dbReference type="InterPro" id="IPR001478">
    <property type="entry name" value="PDZ"/>
</dbReference>
<dbReference type="PROSITE" id="PS50106">
    <property type="entry name" value="PDZ"/>
    <property type="match status" value="1"/>
</dbReference>
<dbReference type="Proteomes" id="UP000247465">
    <property type="component" value="Chromosome"/>
</dbReference>
<dbReference type="InterPro" id="IPR020992">
    <property type="entry name" value="Tail_Prtase_C"/>
</dbReference>
<evidence type="ECO:0000313" key="8">
    <source>
        <dbReference type="Proteomes" id="UP000247465"/>
    </source>
</evidence>
<sequence>MNSDWKFVWLLATLLLLPELGTVGKAKEFEIRGSDLEHMQKETKQTIDHLQYYHYTKKSISDVNVEELITSFMEQLDYSHLFFLQSDRNDIALRFNRTLIEVYLRRGQLHPAFQIYKIYRRRALERLEVIFERLEGTFDFTTDRTYVPDRTELPWPKDKAEADELWENRLIFDLLQERLNNETIDRAKEKVTRRYRRTKRYIEELEPHDIQRLFLTALTKMYDPHSAFLSSDSLDDFSIAMKNSLVGIGALLRDEDGYCIIQELISGGPADMSNQLHPGDKIIEVGQHKEPPVDVIDMKLRKIVEMIRGKKGTEVRLTVIPASATDPSERKIVRLKRDNIKLTENLARADIYQVLTNNGQFVPIGVIELPSFYGSGVGGKSDSSTTRDVEELIDKLKHEGIRGLVLDLSHNGGGLLSEAIDLTGLFIPKGPVVQVKSTTGEIRQDWDRNDKVVYEGPLALLVSRSSASASEIVAGALQNHKRAIIVGDSATHGKGTVQAIFELDRNLKSSLLRYGSKQKSGAIKITIQKFYLPNGYSTQNKGVRSDITLPSVNDLLPIGESDLPNALIWDAIEPLTWDIRDTHTSKSARVDLELLIHLQMLSNERQEELDEFFLLDSRIQWLKAKQDQTEYSLNLESRRVKRDLDKLATEEMDLMREQLNSNRFSRKGITLEVRHEKEKEHQEKLRNSILPNGKNKANAYYQKVFYYETDQNGDIKELWIEDFDFEKLLKDSEEIAQVLSLESSNPIEVSDIEDLLHSLKTAETSDEFNVEKAFKAYIGNTLNKELIDSLIPKFFLKLIELDPDILLDRPALNIPLRESLRIVSDWIDYENTTLP</sequence>
<dbReference type="KEGG" id="mtar:DF168_01127"/>
<dbReference type="InterPro" id="IPR005151">
    <property type="entry name" value="Tail-specific_protease"/>
</dbReference>
<name>A0A2Z4ACQ8_9BACT</name>
<dbReference type="AlphaFoldDB" id="A0A2Z4ACQ8"/>
<dbReference type="Pfam" id="PF17804">
    <property type="entry name" value="TSP_NTD"/>
    <property type="match status" value="1"/>
</dbReference>
<comment type="similarity">
    <text evidence="1 5">Belongs to the peptidase S41A family.</text>
</comment>
<dbReference type="SUPFAM" id="SSF52096">
    <property type="entry name" value="ClpP/crotonase"/>
    <property type="match status" value="1"/>
</dbReference>
<keyword evidence="2 5" id="KW-0645">Protease</keyword>
<dbReference type="InterPro" id="IPR040573">
    <property type="entry name" value="TSP_N"/>
</dbReference>
<dbReference type="GO" id="GO:0007165">
    <property type="term" value="P:signal transduction"/>
    <property type="evidence" value="ECO:0007669"/>
    <property type="project" value="TreeGrafter"/>
</dbReference>
<dbReference type="GO" id="GO:0030288">
    <property type="term" value="C:outer membrane-bounded periplasmic space"/>
    <property type="evidence" value="ECO:0007669"/>
    <property type="project" value="TreeGrafter"/>
</dbReference>
<keyword evidence="3 5" id="KW-0378">Hydrolase</keyword>
<dbReference type="FunFam" id="3.90.226.10:FF:000090">
    <property type="entry name" value="Tail-specific protease"/>
    <property type="match status" value="1"/>
</dbReference>
<dbReference type="PANTHER" id="PTHR32060">
    <property type="entry name" value="TAIL-SPECIFIC PROTEASE"/>
    <property type="match status" value="1"/>
</dbReference>
<evidence type="ECO:0000256" key="4">
    <source>
        <dbReference type="ARBA" id="ARBA00022825"/>
    </source>
</evidence>
<dbReference type="CDD" id="cd06782">
    <property type="entry name" value="cpPDZ_CPP-like"/>
    <property type="match status" value="1"/>
</dbReference>
<dbReference type="EC" id="3.4.21.102" evidence="7"/>
<dbReference type="Gene3D" id="2.30.42.10">
    <property type="match status" value="1"/>
</dbReference>
<dbReference type="NCBIfam" id="TIGR00225">
    <property type="entry name" value="prc"/>
    <property type="match status" value="1"/>
</dbReference>
<dbReference type="SMART" id="SM00228">
    <property type="entry name" value="PDZ"/>
    <property type="match status" value="1"/>
</dbReference>
<dbReference type="InterPro" id="IPR036034">
    <property type="entry name" value="PDZ_sf"/>
</dbReference>
<gene>
    <name evidence="7" type="primary">prc</name>
    <name evidence="7" type="ORF">DF168_01127</name>
</gene>
<protein>
    <submittedName>
        <fullName evidence="7">Tail-specific protease</fullName>
        <ecNumber evidence="7">3.4.21.102</ecNumber>
    </submittedName>
</protein>
<dbReference type="Gene3D" id="3.90.226.10">
    <property type="entry name" value="2-enoyl-CoA Hydratase, Chain A, domain 1"/>
    <property type="match status" value="1"/>
</dbReference>
<evidence type="ECO:0000256" key="1">
    <source>
        <dbReference type="ARBA" id="ARBA00009179"/>
    </source>
</evidence>
<dbReference type="Pfam" id="PF03572">
    <property type="entry name" value="Peptidase_S41"/>
    <property type="match status" value="1"/>
</dbReference>
<dbReference type="CDD" id="cd07560">
    <property type="entry name" value="Peptidase_S41_CPP"/>
    <property type="match status" value="1"/>
</dbReference>
<organism evidence="7 8">
    <name type="scientific">Candidatus Moanibacter tarae</name>
    <dbReference type="NCBI Taxonomy" id="2200854"/>
    <lineage>
        <taxon>Bacteria</taxon>
        <taxon>Pseudomonadati</taxon>
        <taxon>Verrucomicrobiota</taxon>
        <taxon>Opitutia</taxon>
        <taxon>Puniceicoccales</taxon>
        <taxon>Puniceicoccales incertae sedis</taxon>
        <taxon>Candidatus Moanibacter</taxon>
    </lineage>
</organism>
<keyword evidence="4 5" id="KW-0720">Serine protease</keyword>
<dbReference type="PANTHER" id="PTHR32060:SF22">
    <property type="entry name" value="CARBOXYL-TERMINAL-PROCESSING PEPTIDASE 3, CHLOROPLASTIC"/>
    <property type="match status" value="1"/>
</dbReference>
<dbReference type="GO" id="GO:0006508">
    <property type="term" value="P:proteolysis"/>
    <property type="evidence" value="ECO:0007669"/>
    <property type="project" value="UniProtKB-KW"/>
</dbReference>
<evidence type="ECO:0000259" key="6">
    <source>
        <dbReference type="PROSITE" id="PS50106"/>
    </source>
</evidence>
<accession>A0A2Z4ACQ8</accession>
<dbReference type="InterPro" id="IPR029045">
    <property type="entry name" value="ClpP/crotonase-like_dom_sf"/>
</dbReference>